<gene>
    <name evidence="2" type="ORF">L227DRAFT_610530</name>
</gene>
<evidence type="ECO:0000313" key="2">
    <source>
        <dbReference type="EMBL" id="RPD60942.1"/>
    </source>
</evidence>
<keyword evidence="3" id="KW-1185">Reference proteome</keyword>
<accession>A0A5C2SAS0</accession>
<organism evidence="2 3">
    <name type="scientific">Lentinus tigrinus ALCF2SS1-6</name>
    <dbReference type="NCBI Taxonomy" id="1328759"/>
    <lineage>
        <taxon>Eukaryota</taxon>
        <taxon>Fungi</taxon>
        <taxon>Dikarya</taxon>
        <taxon>Basidiomycota</taxon>
        <taxon>Agaricomycotina</taxon>
        <taxon>Agaricomycetes</taxon>
        <taxon>Polyporales</taxon>
        <taxon>Polyporaceae</taxon>
        <taxon>Lentinus</taxon>
    </lineage>
</organism>
<dbReference type="OrthoDB" id="2758138at2759"/>
<reference evidence="2" key="1">
    <citation type="journal article" date="2018" name="Genome Biol. Evol.">
        <title>Genomics and development of Lentinus tigrinus, a white-rot wood-decaying mushroom with dimorphic fruiting bodies.</title>
        <authorList>
            <person name="Wu B."/>
            <person name="Xu Z."/>
            <person name="Knudson A."/>
            <person name="Carlson A."/>
            <person name="Chen N."/>
            <person name="Kovaka S."/>
            <person name="LaButti K."/>
            <person name="Lipzen A."/>
            <person name="Pennachio C."/>
            <person name="Riley R."/>
            <person name="Schakwitz W."/>
            <person name="Umezawa K."/>
            <person name="Ohm R.A."/>
            <person name="Grigoriev I.V."/>
            <person name="Nagy L.G."/>
            <person name="Gibbons J."/>
            <person name="Hibbett D."/>
        </authorList>
    </citation>
    <scope>NUCLEOTIDE SEQUENCE [LARGE SCALE GENOMIC DNA]</scope>
    <source>
        <strain evidence="2">ALCF2SS1-6</strain>
    </source>
</reference>
<evidence type="ECO:0000256" key="1">
    <source>
        <dbReference type="SAM" id="MobiDB-lite"/>
    </source>
</evidence>
<feature type="compositionally biased region" description="Basic and acidic residues" evidence="1">
    <location>
        <begin position="210"/>
        <end position="240"/>
    </location>
</feature>
<name>A0A5C2SAS0_9APHY</name>
<protein>
    <submittedName>
        <fullName evidence="2">Uncharacterized protein</fullName>
    </submittedName>
</protein>
<proteinExistence type="predicted"/>
<dbReference type="Proteomes" id="UP000313359">
    <property type="component" value="Unassembled WGS sequence"/>
</dbReference>
<feature type="region of interest" description="Disordered" evidence="1">
    <location>
        <begin position="14"/>
        <end position="33"/>
    </location>
</feature>
<feature type="compositionally biased region" description="Acidic residues" evidence="1">
    <location>
        <begin position="258"/>
        <end position="268"/>
    </location>
</feature>
<evidence type="ECO:0000313" key="3">
    <source>
        <dbReference type="Proteomes" id="UP000313359"/>
    </source>
</evidence>
<dbReference type="STRING" id="1328759.A0A5C2SAS0"/>
<dbReference type="AlphaFoldDB" id="A0A5C2SAS0"/>
<dbReference type="EMBL" id="ML122263">
    <property type="protein sequence ID" value="RPD60942.1"/>
    <property type="molecule type" value="Genomic_DNA"/>
</dbReference>
<feature type="compositionally biased region" description="Basic and acidic residues" evidence="1">
    <location>
        <begin position="269"/>
        <end position="280"/>
    </location>
</feature>
<sequence length="280" mass="32215">MSAYISRELAVRMRARDNSSQDMDEAEPTSSNLHNSTRAARIMNVLTLTSAAYLTSPSPIPTTTQPPRYLPAAFSPQKRRYKELLAQTPTTPYEAQLQAALRESDSRDTARKATLVGMQATVLLQGVYVDRQMEKDGRRTKKRKTLSDGLPHLLTHNDFVSHVEQAERAQEDAKAQREARKVEREQYQRALVKWKKAEEERKARNKERKSKWPAEKEAWEAERKLACAEKREPRWEKPKLGLESPLQRPRMKAAVAEQDQEQEEEDDGEAIKTDDSDRED</sequence>
<feature type="region of interest" description="Disordered" evidence="1">
    <location>
        <begin position="197"/>
        <end position="280"/>
    </location>
</feature>